<protein>
    <recommendedName>
        <fullName evidence="4 5">Translation initiation factor IF-1</fullName>
    </recommendedName>
</protein>
<dbReference type="CDD" id="cd04451">
    <property type="entry name" value="S1_IF1"/>
    <property type="match status" value="1"/>
</dbReference>
<keyword evidence="4" id="KW-0694">RNA-binding</keyword>
<comment type="subcellular location">
    <subcellularLocation>
        <location evidence="4">Cytoplasm</location>
    </subcellularLocation>
</comment>
<reference evidence="7 8" key="1">
    <citation type="submission" date="2010-03" db="EMBL/GenBank/DDBJ databases">
        <authorList>
            <person name="Glass J.I."/>
            <person name="Benders G.A."/>
            <person name="Durkin A.S."/>
            <person name="Farmerie W.G."/>
            <person name="Hlavinka K."/>
            <person name="Hostetler J."/>
            <person name="Jackson J."/>
            <person name="May M.A."/>
            <person name="Miller R.H."/>
            <person name="Paralanov V."/>
            <person name="Radune D."/>
            <person name="Szczypinski B."/>
            <person name="Brown D.R."/>
        </authorList>
    </citation>
    <scope>NUCLEOTIDE SEQUENCE [LARGE SCALE GENOMIC DNA]</scope>
    <source>
        <strain evidence="7 8">A21JP2</strain>
    </source>
</reference>
<dbReference type="GO" id="GO:0003743">
    <property type="term" value="F:translation initiation factor activity"/>
    <property type="evidence" value="ECO:0007669"/>
    <property type="project" value="UniProtKB-UniRule"/>
</dbReference>
<accession>D4XWU5</accession>
<dbReference type="PANTHER" id="PTHR33370">
    <property type="entry name" value="TRANSLATION INITIATION FACTOR IF-1, CHLOROPLASTIC"/>
    <property type="match status" value="1"/>
</dbReference>
<comment type="function">
    <text evidence="4">One of the essential components for the initiation of protein synthesis. Stabilizes the binding of IF-2 and IF-3 on the 30S subunit to which N-formylmethionyl-tRNA(fMet) subsequently binds. Helps modulate mRNA selection, yielding the 30S pre-initiation complex (PIC). Upon addition of the 50S ribosomal subunit IF-1, IF-2 and IF-3 are released leaving the mature 70S translation initiation complex.</text>
</comment>
<dbReference type="AlphaFoldDB" id="D4XWU5"/>
<evidence type="ECO:0000256" key="5">
    <source>
        <dbReference type="NCBIfam" id="TIGR00008"/>
    </source>
</evidence>
<dbReference type="STRING" id="747682.MALL_0332"/>
<keyword evidence="8" id="KW-1185">Reference proteome</keyword>
<dbReference type="Gene3D" id="2.40.50.140">
    <property type="entry name" value="Nucleic acid-binding proteins"/>
    <property type="match status" value="1"/>
</dbReference>
<gene>
    <name evidence="4 7" type="primary">infA</name>
    <name evidence="7" type="ORF">MALL_0332</name>
</gene>
<evidence type="ECO:0000256" key="2">
    <source>
        <dbReference type="ARBA" id="ARBA00022540"/>
    </source>
</evidence>
<comment type="caution">
    <text evidence="7">The sequence shown here is derived from an EMBL/GenBank/DDBJ whole genome shotgun (WGS) entry which is preliminary data.</text>
</comment>
<evidence type="ECO:0000256" key="4">
    <source>
        <dbReference type="HAMAP-Rule" id="MF_00075"/>
    </source>
</evidence>
<proteinExistence type="inferred from homology"/>
<dbReference type="OrthoDB" id="9803250at2"/>
<dbReference type="InterPro" id="IPR012340">
    <property type="entry name" value="NA-bd_OB-fold"/>
</dbReference>
<dbReference type="FunFam" id="2.40.50.140:FF:000002">
    <property type="entry name" value="Translation initiation factor IF-1"/>
    <property type="match status" value="1"/>
</dbReference>
<dbReference type="GO" id="GO:0019843">
    <property type="term" value="F:rRNA binding"/>
    <property type="evidence" value="ECO:0007669"/>
    <property type="project" value="UniProtKB-UniRule"/>
</dbReference>
<keyword evidence="3 4" id="KW-0648">Protein biosynthesis</keyword>
<dbReference type="SMART" id="SM00316">
    <property type="entry name" value="S1"/>
    <property type="match status" value="1"/>
</dbReference>
<comment type="subunit">
    <text evidence="4">Component of the 30S ribosomal translation pre-initiation complex which assembles on the 30S ribosome in the order IF-2 and IF-3, IF-1 and N-formylmethionyl-tRNA(fMet); mRNA recruitment can occur at any time during PIC assembly.</text>
</comment>
<dbReference type="RefSeq" id="WP_005683763.1">
    <property type="nucleotide sequence ID" value="NZ_ADNC01000027.1"/>
</dbReference>
<evidence type="ECO:0000313" key="7">
    <source>
        <dbReference type="EMBL" id="EFF41150.1"/>
    </source>
</evidence>
<dbReference type="InterPro" id="IPR006196">
    <property type="entry name" value="RNA-binding_domain_S1_IF1"/>
</dbReference>
<name>D4XWU5_9BACT</name>
<dbReference type="PANTHER" id="PTHR33370:SF1">
    <property type="entry name" value="TRANSLATION INITIATION FACTOR IF-1, CHLOROPLASTIC"/>
    <property type="match status" value="1"/>
</dbReference>
<dbReference type="NCBIfam" id="TIGR00008">
    <property type="entry name" value="infA"/>
    <property type="match status" value="1"/>
</dbReference>
<dbReference type="EMBL" id="ADNC01000027">
    <property type="protein sequence ID" value="EFF41150.1"/>
    <property type="molecule type" value="Genomic_DNA"/>
</dbReference>
<dbReference type="InterPro" id="IPR004368">
    <property type="entry name" value="TIF_IF1"/>
</dbReference>
<dbReference type="GO" id="GO:0043022">
    <property type="term" value="F:ribosome binding"/>
    <property type="evidence" value="ECO:0007669"/>
    <property type="project" value="UniProtKB-UniRule"/>
</dbReference>
<sequence>MAKDAIKMNAVVKQAFSTDLYEVELENGLVIKAHISGKMRVNHIRILPGDSVEVEISPYDLTQGRITYRHK</sequence>
<keyword evidence="4" id="KW-0963">Cytoplasm</keyword>
<dbReference type="PROSITE" id="PS50832">
    <property type="entry name" value="S1_IF1_TYPE"/>
    <property type="match status" value="1"/>
</dbReference>
<organism evidence="7 8">
    <name type="scientific">Mycoplasmopsis alligatoris A21JP2</name>
    <dbReference type="NCBI Taxonomy" id="747682"/>
    <lineage>
        <taxon>Bacteria</taxon>
        <taxon>Bacillati</taxon>
        <taxon>Mycoplasmatota</taxon>
        <taxon>Mycoplasmoidales</taxon>
        <taxon>Metamycoplasmataceae</taxon>
        <taxon>Mycoplasmopsis</taxon>
    </lineage>
</organism>
<evidence type="ECO:0000256" key="1">
    <source>
        <dbReference type="ARBA" id="ARBA00010939"/>
    </source>
</evidence>
<comment type="similarity">
    <text evidence="1 4">Belongs to the IF-1 family.</text>
</comment>
<dbReference type="Pfam" id="PF01176">
    <property type="entry name" value="eIF-1a"/>
    <property type="match status" value="1"/>
</dbReference>
<feature type="domain" description="S1-like" evidence="6">
    <location>
        <begin position="1"/>
        <end position="71"/>
    </location>
</feature>
<keyword evidence="4" id="KW-0699">rRNA-binding</keyword>
<dbReference type="SUPFAM" id="SSF50249">
    <property type="entry name" value="Nucleic acid-binding proteins"/>
    <property type="match status" value="1"/>
</dbReference>
<evidence type="ECO:0000313" key="8">
    <source>
        <dbReference type="Proteomes" id="UP000004757"/>
    </source>
</evidence>
<dbReference type="GO" id="GO:0005829">
    <property type="term" value="C:cytosol"/>
    <property type="evidence" value="ECO:0007669"/>
    <property type="project" value="TreeGrafter"/>
</dbReference>
<keyword evidence="2 4" id="KW-0396">Initiation factor</keyword>
<evidence type="ECO:0000256" key="3">
    <source>
        <dbReference type="ARBA" id="ARBA00022917"/>
    </source>
</evidence>
<dbReference type="eggNOG" id="COG0361">
    <property type="taxonomic scope" value="Bacteria"/>
</dbReference>
<evidence type="ECO:0000259" key="6">
    <source>
        <dbReference type="PROSITE" id="PS50832"/>
    </source>
</evidence>
<dbReference type="Proteomes" id="UP000004757">
    <property type="component" value="Unassembled WGS sequence"/>
</dbReference>
<dbReference type="HAMAP" id="MF_00075">
    <property type="entry name" value="IF_1"/>
    <property type="match status" value="1"/>
</dbReference>
<dbReference type="InterPro" id="IPR003029">
    <property type="entry name" value="S1_domain"/>
</dbReference>